<gene>
    <name evidence="1" type="ORF">H4W81_002441</name>
</gene>
<sequence>MRAIMGAGIVGLAAAMRLSQIGWVRREDRVRG</sequence>
<keyword evidence="2" id="KW-1185">Reference proteome</keyword>
<evidence type="ECO:0000313" key="1">
    <source>
        <dbReference type="EMBL" id="MBE1559662.1"/>
    </source>
</evidence>
<protein>
    <submittedName>
        <fullName evidence="1">Glycine/D-amino acid oxidase-like deaminating enzyme</fullName>
    </submittedName>
</protein>
<organism evidence="1 2">
    <name type="scientific">Nonomuraea africana</name>
    <dbReference type="NCBI Taxonomy" id="46171"/>
    <lineage>
        <taxon>Bacteria</taxon>
        <taxon>Bacillati</taxon>
        <taxon>Actinomycetota</taxon>
        <taxon>Actinomycetes</taxon>
        <taxon>Streptosporangiales</taxon>
        <taxon>Streptosporangiaceae</taxon>
        <taxon>Nonomuraea</taxon>
    </lineage>
</organism>
<dbReference type="EMBL" id="JADBEF010000001">
    <property type="protein sequence ID" value="MBE1559662.1"/>
    <property type="molecule type" value="Genomic_DNA"/>
</dbReference>
<proteinExistence type="predicted"/>
<comment type="caution">
    <text evidence="1">The sequence shown here is derived from an EMBL/GenBank/DDBJ whole genome shotgun (WGS) entry which is preliminary data.</text>
</comment>
<reference evidence="1 2" key="1">
    <citation type="submission" date="2020-10" db="EMBL/GenBank/DDBJ databases">
        <title>Sequencing the genomes of 1000 actinobacteria strains.</title>
        <authorList>
            <person name="Klenk H.-P."/>
        </authorList>
    </citation>
    <scope>NUCLEOTIDE SEQUENCE [LARGE SCALE GENOMIC DNA]</scope>
    <source>
        <strain evidence="1 2">DSM 43748</strain>
    </source>
</reference>
<name>A0ABR9KDM8_9ACTN</name>
<evidence type="ECO:0000313" key="2">
    <source>
        <dbReference type="Proteomes" id="UP000661607"/>
    </source>
</evidence>
<accession>A0ABR9KDM8</accession>
<dbReference type="Proteomes" id="UP000661607">
    <property type="component" value="Unassembled WGS sequence"/>
</dbReference>